<proteinExistence type="inferred from homology"/>
<evidence type="ECO:0000256" key="7">
    <source>
        <dbReference type="ARBA" id="ARBA00023163"/>
    </source>
</evidence>
<keyword evidence="4" id="KW-0963">Cytoplasm</keyword>
<evidence type="ECO:0000256" key="3">
    <source>
        <dbReference type="ARBA" id="ARBA00006922"/>
    </source>
</evidence>
<keyword evidence="7" id="KW-0804">Transcription</keyword>
<accession>A0AA39V7W4</accession>
<evidence type="ECO:0000256" key="1">
    <source>
        <dbReference type="ARBA" id="ARBA00004123"/>
    </source>
</evidence>
<dbReference type="GO" id="GO:0005737">
    <property type="term" value="C:cytoplasm"/>
    <property type="evidence" value="ECO:0007669"/>
    <property type="project" value="UniProtKB-SubCell"/>
</dbReference>
<feature type="region of interest" description="Disordered" evidence="9">
    <location>
        <begin position="115"/>
        <end position="242"/>
    </location>
</feature>
<gene>
    <name evidence="10" type="ORF">JMJ35_000384</name>
</gene>
<dbReference type="EMBL" id="JAFEKC020000001">
    <property type="protein sequence ID" value="KAK0517229.1"/>
    <property type="molecule type" value="Genomic_DNA"/>
</dbReference>
<reference evidence="10" key="1">
    <citation type="submission" date="2023-03" db="EMBL/GenBank/DDBJ databases">
        <title>Complete genome of Cladonia borealis.</title>
        <authorList>
            <person name="Park H."/>
        </authorList>
    </citation>
    <scope>NUCLEOTIDE SEQUENCE</scope>
    <source>
        <strain evidence="10">ANT050790</strain>
    </source>
</reference>
<feature type="compositionally biased region" description="Polar residues" evidence="9">
    <location>
        <begin position="151"/>
        <end position="163"/>
    </location>
</feature>
<evidence type="ECO:0000256" key="2">
    <source>
        <dbReference type="ARBA" id="ARBA00004496"/>
    </source>
</evidence>
<evidence type="ECO:0000256" key="4">
    <source>
        <dbReference type="ARBA" id="ARBA00022490"/>
    </source>
</evidence>
<organism evidence="10 11">
    <name type="scientific">Cladonia borealis</name>
    <dbReference type="NCBI Taxonomy" id="184061"/>
    <lineage>
        <taxon>Eukaryota</taxon>
        <taxon>Fungi</taxon>
        <taxon>Dikarya</taxon>
        <taxon>Ascomycota</taxon>
        <taxon>Pezizomycotina</taxon>
        <taxon>Lecanoromycetes</taxon>
        <taxon>OSLEUM clade</taxon>
        <taxon>Lecanoromycetidae</taxon>
        <taxon>Lecanorales</taxon>
        <taxon>Lecanorineae</taxon>
        <taxon>Cladoniaceae</taxon>
        <taxon>Cladonia</taxon>
    </lineage>
</organism>
<keyword evidence="5" id="KW-0678">Repressor</keyword>
<sequence length="377" mass="40668">MSLDFRHTTPEDVVGKVLRRAEVAKMARKLHDRLALASYKTQHGQENLSFSDVEARLEKTIQRKRPVSSLGTSSSTTSSSSDRQFFSGGLASSPLSAPFSSDEIRSSVNTRVSRKRNVYQSTSMDLRQLPSKRVRSQSNAPPLFDDLRPSWKSTHNLPESSPTYRHHESHFSSSHGHNMSFASDISTIPASPTFGHVSDDDDNNDMPTHSFSINSTFRSSPPRTPPPTRGRAARQRKGVNEAGEEGADLLLYLATSPSPANPGPRASQIYAPSTPPSKNPALPSSMMSTPGIGGFNTPGQFNFADFVNITPSPAQGAFGNRTPGIAKTPLAAKEARRRLNFDTLIPPGGSPNISNIGRGSLNKDSGLGMELGGELVS</sequence>
<comment type="subcellular location">
    <subcellularLocation>
        <location evidence="2">Cytoplasm</location>
    </subcellularLocation>
    <subcellularLocation>
        <location evidence="1">Nucleus</location>
    </subcellularLocation>
</comment>
<comment type="caution">
    <text evidence="10">The sequence shown here is derived from an EMBL/GenBank/DDBJ whole genome shotgun (WGS) entry which is preliminary data.</text>
</comment>
<evidence type="ECO:0000313" key="11">
    <source>
        <dbReference type="Proteomes" id="UP001166286"/>
    </source>
</evidence>
<protein>
    <submittedName>
        <fullName evidence="10">Uncharacterized protein</fullName>
    </submittedName>
</protein>
<evidence type="ECO:0000313" key="10">
    <source>
        <dbReference type="EMBL" id="KAK0517229.1"/>
    </source>
</evidence>
<feature type="compositionally biased region" description="Polar residues" evidence="9">
    <location>
        <begin position="180"/>
        <end position="190"/>
    </location>
</feature>
<dbReference type="AlphaFoldDB" id="A0AA39V7W4"/>
<feature type="region of interest" description="Disordered" evidence="9">
    <location>
        <begin position="63"/>
        <end position="85"/>
    </location>
</feature>
<name>A0AA39V7W4_9LECA</name>
<keyword evidence="6" id="KW-0805">Transcription regulation</keyword>
<dbReference type="InterPro" id="IPR013734">
    <property type="entry name" value="TF_Nrm1/Whi5"/>
</dbReference>
<comment type="similarity">
    <text evidence="3">Belongs to the WHI5/NRM1 family.</text>
</comment>
<feature type="compositionally biased region" description="Low complexity" evidence="9">
    <location>
        <begin position="68"/>
        <end position="81"/>
    </location>
</feature>
<feature type="compositionally biased region" description="Polar residues" evidence="9">
    <location>
        <begin position="205"/>
        <end position="214"/>
    </location>
</feature>
<evidence type="ECO:0000256" key="9">
    <source>
        <dbReference type="SAM" id="MobiDB-lite"/>
    </source>
</evidence>
<dbReference type="Proteomes" id="UP001166286">
    <property type="component" value="Unassembled WGS sequence"/>
</dbReference>
<dbReference type="Pfam" id="PF08528">
    <property type="entry name" value="Whi5"/>
    <property type="match status" value="1"/>
</dbReference>
<dbReference type="GO" id="GO:0005634">
    <property type="term" value="C:nucleus"/>
    <property type="evidence" value="ECO:0007669"/>
    <property type="project" value="UniProtKB-SubCell"/>
</dbReference>
<dbReference type="PANTHER" id="PTHR40468:SF1">
    <property type="entry name" value="TOPOISOMERASE I DAMAGE AFFECTED PROTEIN 11"/>
    <property type="match status" value="1"/>
</dbReference>
<dbReference type="PANTHER" id="PTHR40468">
    <property type="entry name" value="YALI0A15257P"/>
    <property type="match status" value="1"/>
</dbReference>
<evidence type="ECO:0000256" key="5">
    <source>
        <dbReference type="ARBA" id="ARBA00022491"/>
    </source>
</evidence>
<evidence type="ECO:0000256" key="6">
    <source>
        <dbReference type="ARBA" id="ARBA00023015"/>
    </source>
</evidence>
<keyword evidence="11" id="KW-1185">Reference proteome</keyword>
<evidence type="ECO:0000256" key="8">
    <source>
        <dbReference type="ARBA" id="ARBA00023242"/>
    </source>
</evidence>
<feature type="region of interest" description="Disordered" evidence="9">
    <location>
        <begin position="254"/>
        <end position="283"/>
    </location>
</feature>
<keyword evidence="8" id="KW-0539">Nucleus</keyword>